<feature type="domain" description="Secretin/TonB short N-terminal" evidence="13">
    <location>
        <begin position="53"/>
        <end position="103"/>
    </location>
</feature>
<evidence type="ECO:0000256" key="4">
    <source>
        <dbReference type="ARBA" id="ARBA00022496"/>
    </source>
</evidence>
<evidence type="ECO:0000256" key="1">
    <source>
        <dbReference type="ARBA" id="ARBA00004571"/>
    </source>
</evidence>
<evidence type="ECO:0000256" key="9">
    <source>
        <dbReference type="ARBA" id="ARBA00023237"/>
    </source>
</evidence>
<dbReference type="SUPFAM" id="SSF56935">
    <property type="entry name" value="Porins"/>
    <property type="match status" value="1"/>
</dbReference>
<keyword evidence="8 10" id="KW-0472">Membrane</keyword>
<evidence type="ECO:0000259" key="13">
    <source>
        <dbReference type="SMART" id="SM00965"/>
    </source>
</evidence>
<dbReference type="InterPro" id="IPR039426">
    <property type="entry name" value="TonB-dep_rcpt-like"/>
</dbReference>
<dbReference type="EMBL" id="JABWRJ010000062">
    <property type="protein sequence ID" value="MBC3449202.1"/>
    <property type="molecule type" value="Genomic_DNA"/>
</dbReference>
<protein>
    <submittedName>
        <fullName evidence="14">TonB-dependent receptor</fullName>
    </submittedName>
</protein>
<evidence type="ECO:0000256" key="3">
    <source>
        <dbReference type="ARBA" id="ARBA00022452"/>
    </source>
</evidence>
<dbReference type="PANTHER" id="PTHR47234">
    <property type="match status" value="1"/>
</dbReference>
<feature type="chain" id="PRO_5037874056" evidence="12">
    <location>
        <begin position="31"/>
        <end position="968"/>
    </location>
</feature>
<keyword evidence="3 10" id="KW-1134">Transmembrane beta strand</keyword>
<evidence type="ECO:0000313" key="14">
    <source>
        <dbReference type="EMBL" id="MBC3449202.1"/>
    </source>
</evidence>
<comment type="subcellular location">
    <subcellularLocation>
        <location evidence="1 10">Cell outer membrane</location>
        <topology evidence="1 10">Multi-pass membrane protein</topology>
    </subcellularLocation>
</comment>
<dbReference type="Gene3D" id="3.55.50.30">
    <property type="match status" value="1"/>
</dbReference>
<keyword evidence="2 10" id="KW-0813">Transport</keyword>
<dbReference type="InterPro" id="IPR012910">
    <property type="entry name" value="Plug_dom"/>
</dbReference>
<comment type="similarity">
    <text evidence="10 11">Belongs to the TonB-dependent receptor family.</text>
</comment>
<dbReference type="Gene3D" id="2.40.170.20">
    <property type="entry name" value="TonB-dependent receptor, beta-barrel domain"/>
    <property type="match status" value="1"/>
</dbReference>
<keyword evidence="6" id="KW-0408">Iron</keyword>
<evidence type="ECO:0000256" key="12">
    <source>
        <dbReference type="SAM" id="SignalP"/>
    </source>
</evidence>
<keyword evidence="5 10" id="KW-0812">Transmembrane</keyword>
<keyword evidence="4" id="KW-0406">Ion transport</keyword>
<dbReference type="GO" id="GO:0006826">
    <property type="term" value="P:iron ion transport"/>
    <property type="evidence" value="ECO:0007669"/>
    <property type="project" value="UniProtKB-KW"/>
</dbReference>
<keyword evidence="4" id="KW-0410">Iron transport</keyword>
<keyword evidence="9 10" id="KW-0998">Cell outer membrane</keyword>
<feature type="signal peptide" evidence="12">
    <location>
        <begin position="1"/>
        <end position="30"/>
    </location>
</feature>
<organism evidence="14">
    <name type="scientific">Pseudomonas peradeniyensis</name>
    <dbReference type="NCBI Taxonomy" id="2745488"/>
    <lineage>
        <taxon>Bacteria</taxon>
        <taxon>Pseudomonadati</taxon>
        <taxon>Pseudomonadota</taxon>
        <taxon>Gammaproteobacteria</taxon>
        <taxon>Pseudomonadales</taxon>
        <taxon>Pseudomonadaceae</taxon>
        <taxon>Pseudomonas</taxon>
    </lineage>
</organism>
<evidence type="ECO:0000256" key="7">
    <source>
        <dbReference type="ARBA" id="ARBA00023077"/>
    </source>
</evidence>
<dbReference type="Gene3D" id="2.170.130.10">
    <property type="entry name" value="TonB-dependent receptor, plug domain"/>
    <property type="match status" value="1"/>
</dbReference>
<keyword evidence="7 11" id="KW-0798">TonB box</keyword>
<dbReference type="InterPro" id="IPR011662">
    <property type="entry name" value="Secretin/TonB_short_N"/>
</dbReference>
<gene>
    <name evidence="14" type="ORF">HU751_25840</name>
</gene>
<dbReference type="InterPro" id="IPR037066">
    <property type="entry name" value="Plug_dom_sf"/>
</dbReference>
<dbReference type="Pfam" id="PF00593">
    <property type="entry name" value="TonB_dep_Rec_b-barrel"/>
    <property type="match status" value="1"/>
</dbReference>
<proteinExistence type="inferred from homology"/>
<comment type="caution">
    <text evidence="14">The sequence shown here is derived from an EMBL/GenBank/DDBJ whole genome shotgun (WGS) entry which is preliminary data.</text>
</comment>
<dbReference type="PROSITE" id="PS52016">
    <property type="entry name" value="TONB_DEPENDENT_REC_3"/>
    <property type="match status" value="1"/>
</dbReference>
<dbReference type="CDD" id="cd01347">
    <property type="entry name" value="ligand_gated_channel"/>
    <property type="match status" value="1"/>
</dbReference>
<sequence>MRSVALTPFSLAPLSRTLLVLSLAPGLACAVQFDIPAGPLDQTLLSISRQGALPISFEQSLVESRQAPAIRGDLAPTDALQRALQGSGLQQHKDADGIVVTAVVPDQARADQQAVPVSPPQLQRIEVTGSAIRRVDAETAVPVTILRTEELKRQGVTSTEELVKRIAANQSSVSAGRSVGSNSGGASYADLRGIGPNKTLVLLNGRRLSNNATNAINGSGVDLNTIPFAAIDRVEVLRDGASALYGTDAIGGVINFITRKSVTEGELSAGYSSPTRGGGGDGNNFSGSWGFGDLEQDRFNVFGVVSHEEQKQLKAKDRDFTYNYQPGRGLDYTSGTASPANWSQGANATNPLAASGCNGPGLIPRSGICRESLWRYLDLAPETDKTSFFGKATGQLADDHRVSLEYFWAQNKNRTEVGPGTLTGAQVDPGTTFYPGNGITPGPDGFTLDPTRPVNVNWRESAVGPRRQEDDNVSQRALLTFEGFAAGWDYNVGAAYNQNKVSNSIRSGYVDDQTIKAGIANGTINPFGPQGEAGRALLEQAALSGEYGSAVGRVKSLDGRLSREIGDWFGAGSSALALGGEYRKEDFHQTFDAFAGNIQSLGVDPDGGVAGERSVRAEYAELSVPVLESLELSAALRHDKYSDFGSTTNPKYSFRFQPLRELVVRGAYSEGFRAPSLYELYNPTFTSFTNANYNDPRLCPGGTPGNGGIANRDCAQQFLSRNGGNPDLKPETARNVTLGFVYQPISALSAGLDFWWIKITNQIADFPESAVFENPDLYPERLVRKTDGSIDHIVTGLANLGKVKTSGVDVSLDYRFPESSLGNFGLTLQGTYVTRYDYQQQRDGAYIDKVGDFRGGDFASAGAVARWRHSLTGSWSRGPLSASLTNRFTSGYNDDKRDSHGQVGSWNVWDLAATYDWRGTLTLTGGVQNLFDREPPFSNQTYTFQSGYDPRYSDPFGRVLFTRVAYHF</sequence>
<evidence type="ECO:0000256" key="10">
    <source>
        <dbReference type="PROSITE-ProRule" id="PRU01360"/>
    </source>
</evidence>
<evidence type="ECO:0000256" key="8">
    <source>
        <dbReference type="ARBA" id="ARBA00023136"/>
    </source>
</evidence>
<dbReference type="SMART" id="SM00965">
    <property type="entry name" value="STN"/>
    <property type="match status" value="1"/>
</dbReference>
<dbReference type="AlphaFoldDB" id="A0A923GET9"/>
<dbReference type="InterPro" id="IPR000531">
    <property type="entry name" value="Beta-barrel_TonB"/>
</dbReference>
<dbReference type="Pfam" id="PF07715">
    <property type="entry name" value="Plug"/>
    <property type="match status" value="1"/>
</dbReference>
<keyword evidence="14" id="KW-0675">Receptor</keyword>
<reference evidence="14" key="2">
    <citation type="submission" date="2020-07" db="EMBL/GenBank/DDBJ databases">
        <authorList>
            <person name="Lood C."/>
            <person name="Girard L."/>
        </authorList>
    </citation>
    <scope>NUCLEOTIDE SEQUENCE</scope>
    <source>
        <strain evidence="14">BW13M1</strain>
    </source>
</reference>
<dbReference type="InterPro" id="IPR036942">
    <property type="entry name" value="Beta-barrel_TonB_sf"/>
</dbReference>
<evidence type="ECO:0000256" key="6">
    <source>
        <dbReference type="ARBA" id="ARBA00023004"/>
    </source>
</evidence>
<dbReference type="GO" id="GO:0009279">
    <property type="term" value="C:cell outer membrane"/>
    <property type="evidence" value="ECO:0007669"/>
    <property type="project" value="UniProtKB-SubCell"/>
</dbReference>
<dbReference type="PANTHER" id="PTHR47234:SF2">
    <property type="entry name" value="TONB-DEPENDENT RECEPTOR"/>
    <property type="match status" value="1"/>
</dbReference>
<evidence type="ECO:0000256" key="5">
    <source>
        <dbReference type="ARBA" id="ARBA00022692"/>
    </source>
</evidence>
<name>A0A923GET9_9PSED</name>
<evidence type="ECO:0000256" key="11">
    <source>
        <dbReference type="RuleBase" id="RU003357"/>
    </source>
</evidence>
<keyword evidence="12" id="KW-0732">Signal</keyword>
<accession>A0A923GET9</accession>
<reference evidence="14" key="1">
    <citation type="journal article" date="2020" name="Microorganisms">
        <title>Reliable Identification of Environmental Pseudomonas Isolates Using the rpoD Gene.</title>
        <authorList>
            <consortium name="The Broad Institute Genome Sequencing Platform"/>
            <person name="Girard L."/>
            <person name="Lood C."/>
            <person name="Rokni-Zadeh H."/>
            <person name="van Noort V."/>
            <person name="Lavigne R."/>
            <person name="De Mot R."/>
        </authorList>
    </citation>
    <scope>NUCLEOTIDE SEQUENCE</scope>
    <source>
        <strain evidence="14">BW13M1</strain>
    </source>
</reference>
<evidence type="ECO:0000256" key="2">
    <source>
        <dbReference type="ARBA" id="ARBA00022448"/>
    </source>
</evidence>